<comment type="caution">
    <text evidence="1">The sequence shown here is derived from an EMBL/GenBank/DDBJ whole genome shotgun (WGS) entry which is preliminary data.</text>
</comment>
<dbReference type="InterPro" id="IPR022080">
    <property type="entry name" value="DUF3630"/>
</dbReference>
<accession>A0ABY3MZF7</accession>
<dbReference type="RefSeq" id="WP_101344602.1">
    <property type="nucleotide sequence ID" value="NZ_PJAI02000003.1"/>
</dbReference>
<gene>
    <name evidence="1" type="ORF">CWS31_004055</name>
</gene>
<sequence>MQQLTPKQGIESITYQQDHLNILFAQNWYQEDITELSKLVFLPVEPVIIKEQNFGADREDIRFNWNENYFVLNFDFYSQSCWIEGQDSAATECLNLLYTAINKRS</sequence>
<reference evidence="1 2" key="1">
    <citation type="submission" date="2019-08" db="EMBL/GenBank/DDBJ databases">
        <title>Microbe sample from Colwellia echini.</title>
        <authorList>
            <person name="Christiansen L."/>
            <person name="Pathiraja D."/>
            <person name="Schultz-Johansen M."/>
            <person name="Choi I.-G."/>
            <person name="Stougaard P."/>
        </authorList>
    </citation>
    <scope>NUCLEOTIDE SEQUENCE [LARGE SCALE GENOMIC DNA]</scope>
    <source>
        <strain evidence="1 2">A3</strain>
    </source>
</reference>
<proteinExistence type="predicted"/>
<dbReference type="Pfam" id="PF12305">
    <property type="entry name" value="DUF3630"/>
    <property type="match status" value="1"/>
</dbReference>
<name>A0ABY3MZF7_9GAMM</name>
<evidence type="ECO:0000313" key="2">
    <source>
        <dbReference type="Proteomes" id="UP000815846"/>
    </source>
</evidence>
<dbReference type="EMBL" id="PJAI02000003">
    <property type="protein sequence ID" value="TYK66521.1"/>
    <property type="molecule type" value="Genomic_DNA"/>
</dbReference>
<keyword evidence="2" id="KW-1185">Reference proteome</keyword>
<dbReference type="Proteomes" id="UP000815846">
    <property type="component" value="Unassembled WGS sequence"/>
</dbReference>
<protein>
    <submittedName>
        <fullName evidence="1">DUF3630 family protein</fullName>
    </submittedName>
</protein>
<organism evidence="1 2">
    <name type="scientific">Colwellia echini</name>
    <dbReference type="NCBI Taxonomy" id="1982103"/>
    <lineage>
        <taxon>Bacteria</taxon>
        <taxon>Pseudomonadati</taxon>
        <taxon>Pseudomonadota</taxon>
        <taxon>Gammaproteobacteria</taxon>
        <taxon>Alteromonadales</taxon>
        <taxon>Colwelliaceae</taxon>
        <taxon>Colwellia</taxon>
    </lineage>
</organism>
<evidence type="ECO:0000313" key="1">
    <source>
        <dbReference type="EMBL" id="TYK66521.1"/>
    </source>
</evidence>